<protein>
    <submittedName>
        <fullName evidence="1">Uncharacterized protein</fullName>
    </submittedName>
</protein>
<dbReference type="Proteomes" id="UP001732700">
    <property type="component" value="Chromosome 4D"/>
</dbReference>
<organism evidence="1 2">
    <name type="scientific">Avena sativa</name>
    <name type="common">Oat</name>
    <dbReference type="NCBI Taxonomy" id="4498"/>
    <lineage>
        <taxon>Eukaryota</taxon>
        <taxon>Viridiplantae</taxon>
        <taxon>Streptophyta</taxon>
        <taxon>Embryophyta</taxon>
        <taxon>Tracheophyta</taxon>
        <taxon>Spermatophyta</taxon>
        <taxon>Magnoliopsida</taxon>
        <taxon>Liliopsida</taxon>
        <taxon>Poales</taxon>
        <taxon>Poaceae</taxon>
        <taxon>BOP clade</taxon>
        <taxon>Pooideae</taxon>
        <taxon>Poodae</taxon>
        <taxon>Poeae</taxon>
        <taxon>Poeae Chloroplast Group 1 (Aveneae type)</taxon>
        <taxon>Aveninae</taxon>
        <taxon>Avena</taxon>
    </lineage>
</organism>
<evidence type="ECO:0000313" key="1">
    <source>
        <dbReference type="EnsemblPlants" id="AVESA.00010b.r2.4DG0782000.1.CDS"/>
    </source>
</evidence>
<sequence>MAPSQTRSRRGRPAGIAERPPISFLSGVGRVLFVSTFLLSSYKHYRGMAEFGSDGPAVKCLEPKFNLFVKQVSTNTGMALPHIEIVFWATYYLRIFGSALLVFCSSGAFLLILYLAFITPVMYDFYNYEMGSPDFIQLSTQFSQNLALCGALLFFMGMKNSIPRRHLGNSKRKVAKTKIA</sequence>
<reference evidence="1" key="2">
    <citation type="submission" date="2025-09" db="UniProtKB">
        <authorList>
            <consortium name="EnsemblPlants"/>
        </authorList>
    </citation>
    <scope>IDENTIFICATION</scope>
</reference>
<name>A0ACD5XJ78_AVESA</name>
<accession>A0ACD5XJ78</accession>
<dbReference type="EnsemblPlants" id="AVESA.00010b.r2.4DG0782000.1">
    <property type="protein sequence ID" value="AVESA.00010b.r2.4DG0782000.1.CDS"/>
    <property type="gene ID" value="AVESA.00010b.r2.4DG0782000"/>
</dbReference>
<evidence type="ECO:0000313" key="2">
    <source>
        <dbReference type="Proteomes" id="UP001732700"/>
    </source>
</evidence>
<reference evidence="1" key="1">
    <citation type="submission" date="2021-05" db="EMBL/GenBank/DDBJ databases">
        <authorList>
            <person name="Scholz U."/>
            <person name="Mascher M."/>
            <person name="Fiebig A."/>
        </authorList>
    </citation>
    <scope>NUCLEOTIDE SEQUENCE [LARGE SCALE GENOMIC DNA]</scope>
</reference>
<proteinExistence type="predicted"/>
<keyword evidence="2" id="KW-1185">Reference proteome</keyword>